<feature type="transmembrane region" description="Helical" evidence="6">
    <location>
        <begin position="243"/>
        <end position="261"/>
    </location>
</feature>
<dbReference type="GeneID" id="25281078"/>
<dbReference type="InterPro" id="IPR005829">
    <property type="entry name" value="Sugar_transporter_CS"/>
</dbReference>
<comment type="caution">
    <text evidence="8">The sequence shown here is derived from an EMBL/GenBank/DDBJ whole genome shotgun (WGS) entry which is preliminary data.</text>
</comment>
<dbReference type="PROSITE" id="PS50850">
    <property type="entry name" value="MFS"/>
    <property type="match status" value="1"/>
</dbReference>
<evidence type="ECO:0000259" key="7">
    <source>
        <dbReference type="PROSITE" id="PS50850"/>
    </source>
</evidence>
<dbReference type="SUPFAM" id="SSF103473">
    <property type="entry name" value="MFS general substrate transporter"/>
    <property type="match status" value="1"/>
</dbReference>
<name>A0A072PRU5_9EURO</name>
<reference evidence="8 9" key="1">
    <citation type="submission" date="2013-03" db="EMBL/GenBank/DDBJ databases">
        <title>The Genome Sequence of Exophiala aquamarina CBS 119918.</title>
        <authorList>
            <consortium name="The Broad Institute Genomics Platform"/>
            <person name="Cuomo C."/>
            <person name="de Hoog S."/>
            <person name="Gorbushina A."/>
            <person name="Walker B."/>
            <person name="Young S.K."/>
            <person name="Zeng Q."/>
            <person name="Gargeya S."/>
            <person name="Fitzgerald M."/>
            <person name="Haas B."/>
            <person name="Abouelleil A."/>
            <person name="Allen A.W."/>
            <person name="Alvarado L."/>
            <person name="Arachchi H.M."/>
            <person name="Berlin A.M."/>
            <person name="Chapman S.B."/>
            <person name="Gainer-Dewar J."/>
            <person name="Goldberg J."/>
            <person name="Griggs A."/>
            <person name="Gujja S."/>
            <person name="Hansen M."/>
            <person name="Howarth C."/>
            <person name="Imamovic A."/>
            <person name="Ireland A."/>
            <person name="Larimer J."/>
            <person name="McCowan C."/>
            <person name="Murphy C."/>
            <person name="Pearson M."/>
            <person name="Poon T.W."/>
            <person name="Priest M."/>
            <person name="Roberts A."/>
            <person name="Saif S."/>
            <person name="Shea T."/>
            <person name="Sisk P."/>
            <person name="Sykes S."/>
            <person name="Wortman J."/>
            <person name="Nusbaum C."/>
            <person name="Birren B."/>
        </authorList>
    </citation>
    <scope>NUCLEOTIDE SEQUENCE [LARGE SCALE GENOMIC DNA]</scope>
    <source>
        <strain evidence="8 9">CBS 119918</strain>
    </source>
</reference>
<dbReference type="FunFam" id="1.20.1250.20:FF:000078">
    <property type="entry name" value="MFS maltose transporter, putative"/>
    <property type="match status" value="1"/>
</dbReference>
<feature type="transmembrane region" description="Helical" evidence="6">
    <location>
        <begin position="135"/>
        <end position="154"/>
    </location>
</feature>
<dbReference type="PANTHER" id="PTHR48022:SF41">
    <property type="entry name" value="MAJOR FACILITATOR SUPERFAMILY (MFS) PROFILE DOMAIN-CONTAINING PROTEIN"/>
    <property type="match status" value="1"/>
</dbReference>
<keyword evidence="3 6" id="KW-0812">Transmembrane</keyword>
<accession>A0A072PRU5</accession>
<evidence type="ECO:0000256" key="3">
    <source>
        <dbReference type="ARBA" id="ARBA00022692"/>
    </source>
</evidence>
<dbReference type="AlphaFoldDB" id="A0A072PRU5"/>
<proteinExistence type="inferred from homology"/>
<feature type="transmembrane region" description="Helical" evidence="6">
    <location>
        <begin position="413"/>
        <end position="432"/>
    </location>
</feature>
<dbReference type="HOGENOM" id="CLU_001265_11_0_1"/>
<feature type="domain" description="Major facilitator superfamily (MFS) profile" evidence="7">
    <location>
        <begin position="60"/>
        <end position="508"/>
    </location>
</feature>
<comment type="subcellular location">
    <subcellularLocation>
        <location evidence="1">Membrane</location>
        <topology evidence="1">Multi-pass membrane protein</topology>
    </subcellularLocation>
</comment>
<keyword evidence="9" id="KW-1185">Reference proteome</keyword>
<gene>
    <name evidence="8" type="ORF">A1O9_06161</name>
</gene>
<dbReference type="GO" id="GO:0005351">
    <property type="term" value="F:carbohydrate:proton symporter activity"/>
    <property type="evidence" value="ECO:0007669"/>
    <property type="project" value="TreeGrafter"/>
</dbReference>
<dbReference type="InterPro" id="IPR036259">
    <property type="entry name" value="MFS_trans_sf"/>
</dbReference>
<feature type="transmembrane region" description="Helical" evidence="6">
    <location>
        <begin position="59"/>
        <end position="79"/>
    </location>
</feature>
<dbReference type="VEuPathDB" id="FungiDB:A1O9_06161"/>
<dbReference type="Gene3D" id="1.20.1250.20">
    <property type="entry name" value="MFS general substrate transporter like domains"/>
    <property type="match status" value="1"/>
</dbReference>
<evidence type="ECO:0000313" key="8">
    <source>
        <dbReference type="EMBL" id="KEF58235.1"/>
    </source>
</evidence>
<dbReference type="InterPro" id="IPR020846">
    <property type="entry name" value="MFS_dom"/>
</dbReference>
<dbReference type="InterPro" id="IPR050360">
    <property type="entry name" value="MFS_Sugar_Transporters"/>
</dbReference>
<evidence type="ECO:0000256" key="6">
    <source>
        <dbReference type="SAM" id="Phobius"/>
    </source>
</evidence>
<evidence type="ECO:0000256" key="1">
    <source>
        <dbReference type="ARBA" id="ARBA00004141"/>
    </source>
</evidence>
<keyword evidence="4 6" id="KW-1133">Transmembrane helix</keyword>
<feature type="transmembrane region" description="Helical" evidence="6">
    <location>
        <begin position="453"/>
        <end position="474"/>
    </location>
</feature>
<feature type="transmembrane region" description="Helical" evidence="6">
    <location>
        <begin position="99"/>
        <end position="123"/>
    </location>
</feature>
<dbReference type="GO" id="GO:0016020">
    <property type="term" value="C:membrane"/>
    <property type="evidence" value="ECO:0007669"/>
    <property type="project" value="UniProtKB-SubCell"/>
</dbReference>
<feature type="transmembrane region" description="Helical" evidence="6">
    <location>
        <begin position="322"/>
        <end position="346"/>
    </location>
</feature>
<sequence>MTKVHETDFKETAVDSSAIMDGDCESKVNVFHAEDLGLSDEEKRQNLVQALRRWPKMSAYCLALTSAILLWGYDMAMSGSLAGLDQFKEAFGVYYQGEWIIASHWISLWDAAGPIGMLIGSLFGGWFQDKVGRKISLGTGSLSSCVGILIVWCAQYPTIGNTRNGIFMFGKIFQGVTCGIIVTTCQTYMSEVLPSVLRGPILAFFPVFFMLGQLVSAVVVFGVEPIPGMRSYQLAVISQWPFSALPIILSFIIPESPVYYIRKGKLDLVRKSLQRLSTSHDSVDEQIVQLQKVIRHETEQAAANARTSYLDCFRSTDLRRTLLAMFGACLPQLFGLSLVGQGSYFLQIGGMDSRPSMIFLMTGITAGIVGMIISIYSSTRFGRRKLIISSLIPIAVLWVVVGVCGTVENSASVWVLGVCLNLIPLIAGLGVWPASYSVTAEVSALRLRARTQGLAWAVGGAVNFVISFVIPFIFNPDQGDLRAQTGYIWVVITFLTAAGAFFFVPETFRRTPLQVDLMFEQKLPARGFKSWEGPRNF</sequence>
<dbReference type="PANTHER" id="PTHR48022">
    <property type="entry name" value="PLASTIDIC GLUCOSE TRANSPORTER 4"/>
    <property type="match status" value="1"/>
</dbReference>
<protein>
    <recommendedName>
        <fullName evidence="7">Major facilitator superfamily (MFS) profile domain-containing protein</fullName>
    </recommendedName>
</protein>
<evidence type="ECO:0000256" key="2">
    <source>
        <dbReference type="ARBA" id="ARBA00010992"/>
    </source>
</evidence>
<evidence type="ECO:0000313" key="9">
    <source>
        <dbReference type="Proteomes" id="UP000027920"/>
    </source>
</evidence>
<comment type="similarity">
    <text evidence="2">Belongs to the major facilitator superfamily. Sugar transporter (TC 2.A.1.1) family.</text>
</comment>
<dbReference type="Proteomes" id="UP000027920">
    <property type="component" value="Unassembled WGS sequence"/>
</dbReference>
<dbReference type="RefSeq" id="XP_013260825.1">
    <property type="nucleotide sequence ID" value="XM_013405371.1"/>
</dbReference>
<feature type="transmembrane region" description="Helical" evidence="6">
    <location>
        <begin position="486"/>
        <end position="504"/>
    </location>
</feature>
<organism evidence="8 9">
    <name type="scientific">Exophiala aquamarina CBS 119918</name>
    <dbReference type="NCBI Taxonomy" id="1182545"/>
    <lineage>
        <taxon>Eukaryota</taxon>
        <taxon>Fungi</taxon>
        <taxon>Dikarya</taxon>
        <taxon>Ascomycota</taxon>
        <taxon>Pezizomycotina</taxon>
        <taxon>Eurotiomycetes</taxon>
        <taxon>Chaetothyriomycetidae</taxon>
        <taxon>Chaetothyriales</taxon>
        <taxon>Herpotrichiellaceae</taxon>
        <taxon>Exophiala</taxon>
    </lineage>
</organism>
<feature type="transmembrane region" description="Helical" evidence="6">
    <location>
        <begin position="358"/>
        <end position="379"/>
    </location>
</feature>
<feature type="transmembrane region" description="Helical" evidence="6">
    <location>
        <begin position="201"/>
        <end position="223"/>
    </location>
</feature>
<evidence type="ECO:0000256" key="4">
    <source>
        <dbReference type="ARBA" id="ARBA00022989"/>
    </source>
</evidence>
<evidence type="ECO:0000256" key="5">
    <source>
        <dbReference type="ARBA" id="ARBA00023136"/>
    </source>
</evidence>
<keyword evidence="5 6" id="KW-0472">Membrane</keyword>
<dbReference type="Pfam" id="PF00083">
    <property type="entry name" value="Sugar_tr"/>
    <property type="match status" value="1"/>
</dbReference>
<dbReference type="PROSITE" id="PS00217">
    <property type="entry name" value="SUGAR_TRANSPORT_2"/>
    <property type="match status" value="1"/>
</dbReference>
<feature type="transmembrane region" description="Helical" evidence="6">
    <location>
        <begin position="386"/>
        <end position="407"/>
    </location>
</feature>
<feature type="transmembrane region" description="Helical" evidence="6">
    <location>
        <begin position="166"/>
        <end position="189"/>
    </location>
</feature>
<dbReference type="OrthoDB" id="6612291at2759"/>
<dbReference type="EMBL" id="AMGV01000004">
    <property type="protein sequence ID" value="KEF58235.1"/>
    <property type="molecule type" value="Genomic_DNA"/>
</dbReference>
<dbReference type="InterPro" id="IPR005828">
    <property type="entry name" value="MFS_sugar_transport-like"/>
</dbReference>